<gene>
    <name evidence="2" type="ORF">UFOPK2243_00278</name>
</gene>
<evidence type="ECO:0000256" key="1">
    <source>
        <dbReference type="SAM" id="Phobius"/>
    </source>
</evidence>
<dbReference type="AlphaFoldDB" id="A0A6J6KDC7"/>
<keyword evidence="1" id="KW-0812">Transmembrane</keyword>
<accession>A0A6J6KDC7</accession>
<evidence type="ECO:0000313" key="2">
    <source>
        <dbReference type="EMBL" id="CAB4647810.1"/>
    </source>
</evidence>
<feature type="transmembrane region" description="Helical" evidence="1">
    <location>
        <begin position="53"/>
        <end position="75"/>
    </location>
</feature>
<name>A0A6J6KDC7_9ZZZZ</name>
<protein>
    <submittedName>
        <fullName evidence="2">Unannotated protein</fullName>
    </submittedName>
</protein>
<reference evidence="2" key="1">
    <citation type="submission" date="2020-05" db="EMBL/GenBank/DDBJ databases">
        <authorList>
            <person name="Chiriac C."/>
            <person name="Salcher M."/>
            <person name="Ghai R."/>
            <person name="Kavagutti S V."/>
        </authorList>
    </citation>
    <scope>NUCLEOTIDE SEQUENCE</scope>
</reference>
<feature type="transmembrane region" description="Helical" evidence="1">
    <location>
        <begin position="21"/>
        <end position="41"/>
    </location>
</feature>
<keyword evidence="1" id="KW-0472">Membrane</keyword>
<organism evidence="2">
    <name type="scientific">freshwater metagenome</name>
    <dbReference type="NCBI Taxonomy" id="449393"/>
    <lineage>
        <taxon>unclassified sequences</taxon>
        <taxon>metagenomes</taxon>
        <taxon>ecological metagenomes</taxon>
    </lineage>
</organism>
<sequence>MNSKVIRALENAWGKFSNLHIAIRLPMYVFLWPVLLGFYVFSRGRNNKVNSGVLLALVIFLQVPWFSSIAEFANFDGSSISSGIKELTPNISGNNEPATPTPSVSPVVSVSYGAVTTDCTDYYMGGTLEVRNSGNTPISGRAEIPVTTYEKFMIPLSGVFLDLPPDSFTVISLEGGEGCKKGQVVGEPSTVFTIPSDENLETLNQLNAFEWSAVKATCDGPSERVSLKATARNVSEFTLTAGIEAFVANGPLSQGQIEAGRKGTSFLGTIYRLGPGETREISFGYGDSCIKGKKGFDGPYTTQFETRFTY</sequence>
<proteinExistence type="predicted"/>
<dbReference type="EMBL" id="CAEZWL010000004">
    <property type="protein sequence ID" value="CAB4647810.1"/>
    <property type="molecule type" value="Genomic_DNA"/>
</dbReference>
<keyword evidence="1" id="KW-1133">Transmembrane helix</keyword>